<evidence type="ECO:0000313" key="1">
    <source>
        <dbReference type="EMBL" id="RNA19657.1"/>
    </source>
</evidence>
<dbReference type="AlphaFoldDB" id="A0A3M7R7W0"/>
<sequence length="57" mass="6867">MIMIMNFKLPKFCNFTISDCRARNGNQVEQQKKIHTKKKRAPWMTRELLSLIKDKRT</sequence>
<accession>A0A3M7R7W0</accession>
<dbReference type="Proteomes" id="UP000276133">
    <property type="component" value="Unassembled WGS sequence"/>
</dbReference>
<name>A0A3M7R7W0_BRAPC</name>
<reference evidence="1 2" key="1">
    <citation type="journal article" date="2018" name="Sci. Rep.">
        <title>Genomic signatures of local adaptation to the degree of environmental predictability in rotifers.</title>
        <authorList>
            <person name="Franch-Gras L."/>
            <person name="Hahn C."/>
            <person name="Garcia-Roger E.M."/>
            <person name="Carmona M.J."/>
            <person name="Serra M."/>
            <person name="Gomez A."/>
        </authorList>
    </citation>
    <scope>NUCLEOTIDE SEQUENCE [LARGE SCALE GENOMIC DNA]</scope>
    <source>
        <strain evidence="1">HYR1</strain>
    </source>
</reference>
<dbReference type="EMBL" id="REGN01004001">
    <property type="protein sequence ID" value="RNA19657.1"/>
    <property type="molecule type" value="Genomic_DNA"/>
</dbReference>
<protein>
    <submittedName>
        <fullName evidence="1">Uncharacterized protein</fullName>
    </submittedName>
</protein>
<organism evidence="1 2">
    <name type="scientific">Brachionus plicatilis</name>
    <name type="common">Marine rotifer</name>
    <name type="synonym">Brachionus muelleri</name>
    <dbReference type="NCBI Taxonomy" id="10195"/>
    <lineage>
        <taxon>Eukaryota</taxon>
        <taxon>Metazoa</taxon>
        <taxon>Spiralia</taxon>
        <taxon>Gnathifera</taxon>
        <taxon>Rotifera</taxon>
        <taxon>Eurotatoria</taxon>
        <taxon>Monogononta</taxon>
        <taxon>Pseudotrocha</taxon>
        <taxon>Ploima</taxon>
        <taxon>Brachionidae</taxon>
        <taxon>Brachionus</taxon>
    </lineage>
</organism>
<keyword evidence="2" id="KW-1185">Reference proteome</keyword>
<proteinExistence type="predicted"/>
<gene>
    <name evidence="1" type="ORF">BpHYR1_002679</name>
</gene>
<evidence type="ECO:0000313" key="2">
    <source>
        <dbReference type="Proteomes" id="UP000276133"/>
    </source>
</evidence>
<comment type="caution">
    <text evidence="1">The sequence shown here is derived from an EMBL/GenBank/DDBJ whole genome shotgun (WGS) entry which is preliminary data.</text>
</comment>